<protein>
    <submittedName>
        <fullName evidence="2">Uncharacterized protein</fullName>
    </submittedName>
</protein>
<sequence length="48" mass="5240">MGILREQGTRERLNGHGKEDYDLIGDVGSQSSRVEPRESALVPTSVQA</sequence>
<evidence type="ECO:0000256" key="1">
    <source>
        <dbReference type="SAM" id="MobiDB-lite"/>
    </source>
</evidence>
<gene>
    <name evidence="2" type="ORF">QDS18_15860</name>
</gene>
<organism evidence="2 3">
    <name type="scientific">Paenibacillus polymyxa</name>
    <name type="common">Bacillus polymyxa</name>
    <dbReference type="NCBI Taxonomy" id="1406"/>
    <lineage>
        <taxon>Bacteria</taxon>
        <taxon>Bacillati</taxon>
        <taxon>Bacillota</taxon>
        <taxon>Bacilli</taxon>
        <taxon>Bacillales</taxon>
        <taxon>Paenibacillaceae</taxon>
        <taxon>Paenibacillus</taxon>
    </lineage>
</organism>
<evidence type="ECO:0000313" key="2">
    <source>
        <dbReference type="EMBL" id="MDH2332336.1"/>
    </source>
</evidence>
<dbReference type="Proteomes" id="UP001229409">
    <property type="component" value="Unassembled WGS sequence"/>
</dbReference>
<dbReference type="RefSeq" id="WP_155613687.1">
    <property type="nucleotide sequence ID" value="NZ_CP011420.1"/>
</dbReference>
<evidence type="ECO:0000313" key="3">
    <source>
        <dbReference type="Proteomes" id="UP001229409"/>
    </source>
</evidence>
<dbReference type="EMBL" id="JARVWT010000006">
    <property type="protein sequence ID" value="MDH2332336.1"/>
    <property type="molecule type" value="Genomic_DNA"/>
</dbReference>
<feature type="compositionally biased region" description="Basic and acidic residues" evidence="1">
    <location>
        <begin position="7"/>
        <end position="21"/>
    </location>
</feature>
<comment type="caution">
    <text evidence="2">The sequence shown here is derived from an EMBL/GenBank/DDBJ whole genome shotgun (WGS) entry which is preliminary data.</text>
</comment>
<accession>A0AAP3ZZ57</accession>
<dbReference type="AlphaFoldDB" id="A0AAP3ZZ57"/>
<proteinExistence type="predicted"/>
<feature type="region of interest" description="Disordered" evidence="1">
    <location>
        <begin position="1"/>
        <end position="48"/>
    </location>
</feature>
<name>A0AAP3ZZ57_PAEPO</name>
<reference evidence="2" key="1">
    <citation type="submission" date="2023-04" db="EMBL/GenBank/DDBJ databases">
        <title>Uncovering the Secrets of Slow-Growing Bacteria in Tropical Savanna Soil through Cultivation and Genomic Analysis.</title>
        <authorList>
            <person name="Goncalves O.S."/>
            <person name="Santana M.F."/>
        </authorList>
    </citation>
    <scope>NUCLEOTIDE SEQUENCE</scope>
    <source>
        <strain evidence="2">ANTI</strain>
    </source>
</reference>